<evidence type="ECO:0000313" key="4">
    <source>
        <dbReference type="Proteomes" id="UP000501705"/>
    </source>
</evidence>
<dbReference type="Pfam" id="PF00106">
    <property type="entry name" value="adh_short"/>
    <property type="match status" value="1"/>
</dbReference>
<dbReference type="PRINTS" id="PR00081">
    <property type="entry name" value="GDHRDH"/>
</dbReference>
<dbReference type="AlphaFoldDB" id="A0A6G9XS17"/>
<name>A0A6G9XS17_NOCBR</name>
<gene>
    <name evidence="3" type="ORF">F5X71_16700</name>
</gene>
<proteinExistence type="predicted"/>
<dbReference type="InterPro" id="IPR002347">
    <property type="entry name" value="SDR_fam"/>
</dbReference>
<evidence type="ECO:0000256" key="1">
    <source>
        <dbReference type="SAM" id="MobiDB-lite"/>
    </source>
</evidence>
<dbReference type="SMART" id="SM00822">
    <property type="entry name" value="PKS_KR"/>
    <property type="match status" value="1"/>
</dbReference>
<feature type="domain" description="Ketoreductase" evidence="2">
    <location>
        <begin position="208"/>
        <end position="354"/>
    </location>
</feature>
<dbReference type="InterPro" id="IPR036291">
    <property type="entry name" value="NAD(P)-bd_dom_sf"/>
</dbReference>
<dbReference type="InterPro" id="IPR051935">
    <property type="entry name" value="HSDL2"/>
</dbReference>
<dbReference type="PANTHER" id="PTHR42808:SF4">
    <property type="entry name" value="SHORT CHAIN DEHYDROGENASE"/>
    <property type="match status" value="1"/>
</dbReference>
<sequence length="506" mass="54438">MGLHRLHQHDHDPADRARPQGQADRRRRPVLQPAAARGPVAELSADVSRQLQHLRPRARHVHQGDVGYLVLLGAALADALPGFAHQPGRGGGVPSDRLAVLRHTVAHAGQLPCLRRAGAAAGEVSVRRVQQGADLRTAASGPADRQDRDADLRRHAPQCRSPRGVGGFVRTGDRHQDRPAAARSGRVGIAGDGAVARRVANLTEFEGRVAIITGGSRGIGKALALALARRGTAVVIAAKTMESGGRLPGSVPDTVREIEALGARALGLRCDVRDDDDLKNVVERTVAEFGRVDFLVNNAGAMWIQAVEATPQKRYDLVMSINSRAPFLLANYCIPHMRQRKWGHIINLSPPLDPDVLEHVGGKVAYMASKLNATLLAFGLAQELAGEGIACNAIWTRTLIGTLATQNLGLGSPQDWRTEDIVVDAILAVLEQDPAKFTGNALVDDEILARFKGIEDLSRYRMVPEHEPTPMTWERWDRLADEARQKYFAAVLAADPAAAAKLSGGA</sequence>
<feature type="compositionally biased region" description="Basic and acidic residues" evidence="1">
    <location>
        <begin position="144"/>
        <end position="154"/>
    </location>
</feature>
<feature type="region of interest" description="Disordered" evidence="1">
    <location>
        <begin position="1"/>
        <end position="43"/>
    </location>
</feature>
<dbReference type="NCBIfam" id="NF006133">
    <property type="entry name" value="PRK08278.1"/>
    <property type="match status" value="1"/>
</dbReference>
<organism evidence="3 4">
    <name type="scientific">Nocardia brasiliensis</name>
    <dbReference type="NCBI Taxonomy" id="37326"/>
    <lineage>
        <taxon>Bacteria</taxon>
        <taxon>Bacillati</taxon>
        <taxon>Actinomycetota</taxon>
        <taxon>Actinomycetes</taxon>
        <taxon>Mycobacteriales</taxon>
        <taxon>Nocardiaceae</taxon>
        <taxon>Nocardia</taxon>
    </lineage>
</organism>
<dbReference type="Proteomes" id="UP000501705">
    <property type="component" value="Chromosome"/>
</dbReference>
<feature type="compositionally biased region" description="Basic and acidic residues" evidence="1">
    <location>
        <begin position="9"/>
        <end position="18"/>
    </location>
</feature>
<protein>
    <submittedName>
        <fullName evidence="3">SDR family NAD(P)-dependent oxidoreductase</fullName>
    </submittedName>
</protein>
<evidence type="ECO:0000313" key="3">
    <source>
        <dbReference type="EMBL" id="QIS03742.1"/>
    </source>
</evidence>
<dbReference type="PRINTS" id="PR00080">
    <property type="entry name" value="SDRFAMILY"/>
</dbReference>
<dbReference type="SUPFAM" id="SSF51735">
    <property type="entry name" value="NAD(P)-binding Rossmann-fold domains"/>
    <property type="match status" value="1"/>
</dbReference>
<evidence type="ECO:0000259" key="2">
    <source>
        <dbReference type="SMART" id="SM00822"/>
    </source>
</evidence>
<dbReference type="EMBL" id="CP046171">
    <property type="protein sequence ID" value="QIS03742.1"/>
    <property type="molecule type" value="Genomic_DNA"/>
</dbReference>
<reference evidence="3 4" key="1">
    <citation type="journal article" date="2019" name="ACS Chem. Biol.">
        <title>Identification and Mobilization of a Cryptic Antibiotic Biosynthesis Gene Locus from a Human-Pathogenic Nocardia Isolate.</title>
        <authorList>
            <person name="Herisse M."/>
            <person name="Ishida K."/>
            <person name="Porter J.L."/>
            <person name="Howden B."/>
            <person name="Hertweck C."/>
            <person name="Stinear T.P."/>
            <person name="Pidot S.J."/>
        </authorList>
    </citation>
    <scope>NUCLEOTIDE SEQUENCE [LARGE SCALE GENOMIC DNA]</scope>
    <source>
        <strain evidence="3 4">AUSMDU00024985</strain>
    </source>
</reference>
<accession>A0A6G9XS17</accession>
<feature type="region of interest" description="Disordered" evidence="1">
    <location>
        <begin position="132"/>
        <end position="183"/>
    </location>
</feature>
<feature type="compositionally biased region" description="Basic and acidic residues" evidence="1">
    <location>
        <begin position="171"/>
        <end position="180"/>
    </location>
</feature>
<dbReference type="InterPro" id="IPR057326">
    <property type="entry name" value="KR_dom"/>
</dbReference>
<dbReference type="Gene3D" id="3.40.50.720">
    <property type="entry name" value="NAD(P)-binding Rossmann-like Domain"/>
    <property type="match status" value="1"/>
</dbReference>
<dbReference type="PANTHER" id="PTHR42808">
    <property type="entry name" value="HYDROXYSTEROID DEHYDROGENASE-LIKE PROTEIN 2"/>
    <property type="match status" value="1"/>
</dbReference>